<evidence type="ECO:0000256" key="4">
    <source>
        <dbReference type="ARBA" id="ARBA00022801"/>
    </source>
</evidence>
<evidence type="ECO:0000256" key="9">
    <source>
        <dbReference type="SAM" id="SignalP"/>
    </source>
</evidence>
<gene>
    <name evidence="11" type="primary">hex</name>
    <name evidence="11" type="ORF">VIBNISOn1_900031</name>
</gene>
<feature type="signal peptide" evidence="9">
    <location>
        <begin position="1"/>
        <end position="21"/>
    </location>
</feature>
<organism evidence="11 12">
    <name type="scientific">Vibrio nigripulchritudo SOn1</name>
    <dbReference type="NCBI Taxonomy" id="1238450"/>
    <lineage>
        <taxon>Bacteria</taxon>
        <taxon>Pseudomonadati</taxon>
        <taxon>Pseudomonadota</taxon>
        <taxon>Gammaproteobacteria</taxon>
        <taxon>Vibrionales</taxon>
        <taxon>Vibrionaceae</taxon>
        <taxon>Vibrio</taxon>
    </lineage>
</organism>
<evidence type="ECO:0000256" key="1">
    <source>
        <dbReference type="ARBA" id="ARBA00001231"/>
    </source>
</evidence>
<evidence type="ECO:0000256" key="5">
    <source>
        <dbReference type="ARBA" id="ARBA00023295"/>
    </source>
</evidence>
<dbReference type="Proteomes" id="UP000018211">
    <property type="component" value="Unassembled WGS sequence"/>
</dbReference>
<dbReference type="GO" id="GO:0005975">
    <property type="term" value="P:carbohydrate metabolic process"/>
    <property type="evidence" value="ECO:0007669"/>
    <property type="project" value="InterPro"/>
</dbReference>
<dbReference type="RefSeq" id="WP_022613829.1">
    <property type="nucleotide sequence ID" value="NZ_LK391965.1"/>
</dbReference>
<dbReference type="CDD" id="cd06569">
    <property type="entry name" value="GH20_Sm-chitobiase-like"/>
    <property type="match status" value="1"/>
</dbReference>
<dbReference type="InterPro" id="IPR025705">
    <property type="entry name" value="Beta_hexosaminidase_sua/sub"/>
</dbReference>
<feature type="active site" description="Proton donor" evidence="8">
    <location>
        <position position="546"/>
    </location>
</feature>
<dbReference type="SUPFAM" id="SSF51445">
    <property type="entry name" value="(Trans)glycosidases"/>
    <property type="match status" value="1"/>
</dbReference>
<evidence type="ECO:0000256" key="6">
    <source>
        <dbReference type="ARBA" id="ARBA00030512"/>
    </source>
</evidence>
<dbReference type="SUPFAM" id="SSF81296">
    <property type="entry name" value="E set domains"/>
    <property type="match status" value="1"/>
</dbReference>
<dbReference type="PANTHER" id="PTHR22600:SF57">
    <property type="entry name" value="BETA-N-ACETYLHEXOSAMINIDASE"/>
    <property type="match status" value="1"/>
</dbReference>
<dbReference type="InterPro" id="IPR004867">
    <property type="entry name" value="CHB_C_dom"/>
</dbReference>
<accession>A0AAV2VZK0</accession>
<dbReference type="InterPro" id="IPR013783">
    <property type="entry name" value="Ig-like_fold"/>
</dbReference>
<sequence length="874" mass="95751">MKFKVTALTMALALASSGINAQTQQDLKATADSLNVSTSLVTNQPTDSKAGCPDGFCYRAEITITNTSDKAVNKDWDLYFPSIHRVLDTRGNLFTITHIDGDLHRVSPTEKFNGLQPGESVTVEYDAEFWQIVNSDFMPNYYISADGLKGELIKNTAVKEADTGFEDLSGFLTSISNDPADTDQWRRFSGDKTNVATAGSRFEKNSDVADLGQAAVSAQIVPTPVELTIQTGTIDIAAGLNIKPVNNALRADQVEAVNARLAQLGVATNAGVEVKAISNAGHQAFVGREVKGAYTLKVDASGVTVVGRDNEGVFNGLQSLASLVTVGSSELPKVTVDYDAPRFDYRGMHMDVSRNFQTKEQVLKFLDQMAAYKMNKFHFHLADDEGWRLEIPGLPELTDVGAKRCHDLDETTCLLPQLGSGPDAAAEKQYYSVADYAEILAYANARNIQVIPSMDMPGHSKAAVVAMEARYKTYAAQGDLAKAEEFLLTDPNDTTKYFSVQNYTNNTINPCMESSFKFMDKVIGEIVAQHNNAGQPLTDYHIGADETAGAWVESPICQQMFAVEWNGINNVEDLGPYFIQRISWILEKYSLTLAAWNDGLKHGEYINPYTLAGDKTSAYAWSTLFWGGANETHTIANTGYEVVVSAPDTTYFDFPYEVDPAEPGYYWGSRETDTREVFGFMPENLPANSETLTDRMGAPMTYAAADGVALNKKFKGIQGHLWSETIRTARQQDFMAFPRLLAMAERAWSKASWELDYDSTITFKTNVDGYVGTSHVDTATRDAEWEVFANTLGYKEFAKLDQAGVYYRLPVPGAKIEGGKLVANSAFPGVTIQYSTDGTTWQNYDAANQPAASVGVKVRTVAANGRVGRSIDVK</sequence>
<feature type="chain" id="PRO_5043909729" description="beta-N-acetylhexosaminidase" evidence="9">
    <location>
        <begin position="22"/>
        <end position="874"/>
    </location>
</feature>
<dbReference type="GO" id="GO:0030203">
    <property type="term" value="P:glycosaminoglycan metabolic process"/>
    <property type="evidence" value="ECO:0007669"/>
    <property type="project" value="TreeGrafter"/>
</dbReference>
<dbReference type="SUPFAM" id="SSF55545">
    <property type="entry name" value="beta-N-acetylhexosaminidase-like domain"/>
    <property type="match status" value="1"/>
</dbReference>
<dbReference type="InterPro" id="IPR015883">
    <property type="entry name" value="Glyco_hydro_20_cat"/>
</dbReference>
<dbReference type="GO" id="GO:0004563">
    <property type="term" value="F:beta-N-acetylhexosaminidase activity"/>
    <property type="evidence" value="ECO:0007669"/>
    <property type="project" value="UniProtKB-EC"/>
</dbReference>
<evidence type="ECO:0000256" key="3">
    <source>
        <dbReference type="ARBA" id="ARBA00012663"/>
    </source>
</evidence>
<dbReference type="SUPFAM" id="SSF49384">
    <property type="entry name" value="Carbohydrate-binding domain"/>
    <property type="match status" value="1"/>
</dbReference>
<evidence type="ECO:0000259" key="10">
    <source>
        <dbReference type="SMART" id="SM01081"/>
    </source>
</evidence>
<evidence type="ECO:0000313" key="11">
    <source>
        <dbReference type="EMBL" id="CCO49807.1"/>
    </source>
</evidence>
<reference evidence="11 12" key="1">
    <citation type="journal article" date="2013" name="ISME J.">
        <title>Comparative genomics of pathogenic lineages of Vibrio nigripulchritudo identifies virulence-associated traits.</title>
        <authorList>
            <person name="Goudenege D."/>
            <person name="Labreuche Y."/>
            <person name="Krin E."/>
            <person name="Ansquer D."/>
            <person name="Mangenot S."/>
            <person name="Calteau A."/>
            <person name="Medigue C."/>
            <person name="Mazel D."/>
            <person name="Polz M.F."/>
            <person name="Le Roux F."/>
        </authorList>
    </citation>
    <scope>NUCLEOTIDE SEQUENCE [LARGE SCALE GENOMIC DNA]</scope>
    <source>
        <strain evidence="11 12">SOn1</strain>
    </source>
</reference>
<dbReference type="InterPro" id="IPR029018">
    <property type="entry name" value="Hex-like_dom2"/>
</dbReference>
<dbReference type="AlphaFoldDB" id="A0AAV2VZK0"/>
<dbReference type="InterPro" id="IPR014756">
    <property type="entry name" value="Ig_E-set"/>
</dbReference>
<dbReference type="Gene3D" id="2.60.40.10">
    <property type="entry name" value="Immunoglobulins"/>
    <property type="match status" value="1"/>
</dbReference>
<evidence type="ECO:0000256" key="2">
    <source>
        <dbReference type="ARBA" id="ARBA00006285"/>
    </source>
</evidence>
<dbReference type="InterPro" id="IPR004866">
    <property type="entry name" value="CHB/HEX_N_dom"/>
</dbReference>
<comment type="similarity">
    <text evidence="2">Belongs to the glycosyl hydrolase 20 family.</text>
</comment>
<comment type="catalytic activity">
    <reaction evidence="1">
        <text>Hydrolysis of terminal non-reducing N-acetyl-D-hexosamine residues in N-acetyl-beta-D-hexosaminides.</text>
        <dbReference type="EC" id="3.2.1.52"/>
    </reaction>
</comment>
<keyword evidence="9" id="KW-0732">Signal</keyword>
<dbReference type="InterPro" id="IPR012291">
    <property type="entry name" value="CBM2_carb-bd_dom_sf"/>
</dbReference>
<comment type="caution">
    <text evidence="11">The sequence shown here is derived from an EMBL/GenBank/DDBJ whole genome shotgun (WGS) entry which is preliminary data.</text>
</comment>
<dbReference type="GO" id="GO:0030247">
    <property type="term" value="F:polysaccharide binding"/>
    <property type="evidence" value="ECO:0007669"/>
    <property type="project" value="InterPro"/>
</dbReference>
<dbReference type="InterPro" id="IPR017853">
    <property type="entry name" value="GH"/>
</dbReference>
<dbReference type="Pfam" id="PF00728">
    <property type="entry name" value="Glyco_hydro_20"/>
    <property type="match status" value="1"/>
</dbReference>
<name>A0AAV2VZK0_9VIBR</name>
<protein>
    <recommendedName>
        <fullName evidence="3">beta-N-acetylhexosaminidase</fullName>
        <ecNumber evidence="3">3.2.1.52</ecNumber>
    </recommendedName>
    <alternativeName>
        <fullName evidence="6">Beta-N-acetylhexosaminidase</fullName>
    </alternativeName>
    <alternativeName>
        <fullName evidence="7">N-acetyl-beta-glucosaminidase</fullName>
    </alternativeName>
</protein>
<dbReference type="Pfam" id="PF02838">
    <property type="entry name" value="Glyco_hydro_20b"/>
    <property type="match status" value="1"/>
</dbReference>
<dbReference type="Gene3D" id="3.30.379.10">
    <property type="entry name" value="Chitobiase/beta-hexosaminidase domain 2-like"/>
    <property type="match status" value="1"/>
</dbReference>
<evidence type="ECO:0000256" key="7">
    <source>
        <dbReference type="ARBA" id="ARBA00033000"/>
    </source>
</evidence>
<dbReference type="CDD" id="cd02847">
    <property type="entry name" value="E_set_Chitobiase_C"/>
    <property type="match status" value="1"/>
</dbReference>
<dbReference type="Pfam" id="PF03173">
    <property type="entry name" value="CHB_HEX"/>
    <property type="match status" value="1"/>
</dbReference>
<dbReference type="EC" id="3.2.1.52" evidence="3"/>
<dbReference type="InterPro" id="IPR008965">
    <property type="entry name" value="CBM2/CBM3_carb-bd_dom_sf"/>
</dbReference>
<dbReference type="Gene3D" id="3.20.20.80">
    <property type="entry name" value="Glycosidases"/>
    <property type="match status" value="1"/>
</dbReference>
<evidence type="ECO:0000256" key="8">
    <source>
        <dbReference type="PIRSR" id="PIRSR625705-1"/>
    </source>
</evidence>
<dbReference type="SMART" id="SM01081">
    <property type="entry name" value="CHB_HEX"/>
    <property type="match status" value="1"/>
</dbReference>
<dbReference type="InterPro" id="IPR015882">
    <property type="entry name" value="HEX_bac_N"/>
</dbReference>
<feature type="domain" description="Chitobiase/beta-hexosaminidases N-terminal" evidence="10">
    <location>
        <begin position="32"/>
        <end position="200"/>
    </location>
</feature>
<dbReference type="Pfam" id="PF03174">
    <property type="entry name" value="CHB_HEX_C"/>
    <property type="match status" value="1"/>
</dbReference>
<dbReference type="PRINTS" id="PR00738">
    <property type="entry name" value="GLHYDRLASE20"/>
</dbReference>
<dbReference type="PANTHER" id="PTHR22600">
    <property type="entry name" value="BETA-HEXOSAMINIDASE"/>
    <property type="match status" value="1"/>
</dbReference>
<dbReference type="EMBL" id="CAOF01000187">
    <property type="protein sequence ID" value="CCO49807.1"/>
    <property type="molecule type" value="Genomic_DNA"/>
</dbReference>
<dbReference type="Gene3D" id="2.60.40.290">
    <property type="match status" value="1"/>
</dbReference>
<keyword evidence="4 11" id="KW-0378">Hydrolase</keyword>
<proteinExistence type="inferred from homology"/>
<keyword evidence="5 11" id="KW-0326">Glycosidase</keyword>
<dbReference type="GO" id="GO:0016020">
    <property type="term" value="C:membrane"/>
    <property type="evidence" value="ECO:0007669"/>
    <property type="project" value="TreeGrafter"/>
</dbReference>
<evidence type="ECO:0000313" key="12">
    <source>
        <dbReference type="Proteomes" id="UP000018211"/>
    </source>
</evidence>